<evidence type="ECO:0000256" key="1">
    <source>
        <dbReference type="SAM" id="Phobius"/>
    </source>
</evidence>
<accession>A0A1I2EI98</accession>
<feature type="transmembrane region" description="Helical" evidence="1">
    <location>
        <begin position="12"/>
        <end position="29"/>
    </location>
</feature>
<dbReference type="AlphaFoldDB" id="A0A1I2EI98"/>
<evidence type="ECO:0000313" key="2">
    <source>
        <dbReference type="EMBL" id="SFE92814.1"/>
    </source>
</evidence>
<gene>
    <name evidence="2" type="ORF">SAMN04488541_101046</name>
</gene>
<keyword evidence="1" id="KW-0812">Transmembrane</keyword>
<sequence length="266" mass="29954">MKASTQRSLTRWLHIIVGSTIATYIYSPWGEVLVFQLLTKVVLIPLTAITGLWLWKGHLVRRGFTKSDKIVTPVMLLLLLSTPTLSAQQRDYANVDSRAVPTSLCWGAEFSPIGAGVFRLAQGKITYALNPTKQFQTELGLGYLIQPASQAKMSEAFNKDGLYSAYMASIAVRQYFWRGLHFEEVINFGKGSISNSKVDGKNYHAFVVFTQTFLGYKFNLFRREKFSFFIIGQCGFGYVPLNTNQWPRTNSTQIYGLGDLKIGVNF</sequence>
<keyword evidence="1" id="KW-1133">Transmembrane helix</keyword>
<protein>
    <recommendedName>
        <fullName evidence="4">Outer membrane protein beta-barrel domain-containing protein</fullName>
    </recommendedName>
</protein>
<dbReference type="EMBL" id="FONY01000010">
    <property type="protein sequence ID" value="SFE92814.1"/>
    <property type="molecule type" value="Genomic_DNA"/>
</dbReference>
<organism evidence="2 3">
    <name type="scientific">Thermoflexibacter ruber</name>
    <dbReference type="NCBI Taxonomy" id="1003"/>
    <lineage>
        <taxon>Bacteria</taxon>
        <taxon>Pseudomonadati</taxon>
        <taxon>Bacteroidota</taxon>
        <taxon>Cytophagia</taxon>
        <taxon>Cytophagales</taxon>
        <taxon>Thermoflexibacteraceae</taxon>
        <taxon>Thermoflexibacter</taxon>
    </lineage>
</organism>
<reference evidence="2 3" key="1">
    <citation type="submission" date="2016-10" db="EMBL/GenBank/DDBJ databases">
        <authorList>
            <person name="de Groot N.N."/>
        </authorList>
    </citation>
    <scope>NUCLEOTIDE SEQUENCE [LARGE SCALE GENOMIC DNA]</scope>
    <source>
        <strain>GEY</strain>
        <strain evidence="3">DSM 9560</strain>
    </source>
</reference>
<proteinExistence type="predicted"/>
<dbReference type="RefSeq" id="WP_091542471.1">
    <property type="nucleotide sequence ID" value="NZ_FONY01000010.1"/>
</dbReference>
<dbReference type="STRING" id="1003.SAMN04488541_101046"/>
<evidence type="ECO:0008006" key="4">
    <source>
        <dbReference type="Google" id="ProtNLM"/>
    </source>
</evidence>
<keyword evidence="3" id="KW-1185">Reference proteome</keyword>
<dbReference type="Proteomes" id="UP000199513">
    <property type="component" value="Unassembled WGS sequence"/>
</dbReference>
<feature type="transmembrane region" description="Helical" evidence="1">
    <location>
        <begin position="35"/>
        <end position="55"/>
    </location>
</feature>
<keyword evidence="1" id="KW-0472">Membrane</keyword>
<dbReference type="OrthoDB" id="798943at2"/>
<name>A0A1I2EI98_9BACT</name>
<evidence type="ECO:0000313" key="3">
    <source>
        <dbReference type="Proteomes" id="UP000199513"/>
    </source>
</evidence>